<dbReference type="PROSITE" id="PS50089">
    <property type="entry name" value="ZF_RING_2"/>
    <property type="match status" value="1"/>
</dbReference>
<feature type="compositionally biased region" description="Low complexity" evidence="5">
    <location>
        <begin position="475"/>
        <end position="491"/>
    </location>
</feature>
<keyword evidence="3" id="KW-0862">Zinc</keyword>
<keyword evidence="8" id="KW-1185">Reference proteome</keyword>
<dbReference type="Proteomes" id="UP000838878">
    <property type="component" value="Chromosome 3"/>
</dbReference>
<dbReference type="InterPro" id="IPR049548">
    <property type="entry name" value="Sina-like_RING"/>
</dbReference>
<evidence type="ECO:0000313" key="8">
    <source>
        <dbReference type="Proteomes" id="UP000838878"/>
    </source>
</evidence>
<organism evidence="7 8">
    <name type="scientific">Brenthis ino</name>
    <name type="common">lesser marbled fritillary</name>
    <dbReference type="NCBI Taxonomy" id="405034"/>
    <lineage>
        <taxon>Eukaryota</taxon>
        <taxon>Metazoa</taxon>
        <taxon>Ecdysozoa</taxon>
        <taxon>Arthropoda</taxon>
        <taxon>Hexapoda</taxon>
        <taxon>Insecta</taxon>
        <taxon>Pterygota</taxon>
        <taxon>Neoptera</taxon>
        <taxon>Endopterygota</taxon>
        <taxon>Lepidoptera</taxon>
        <taxon>Glossata</taxon>
        <taxon>Ditrysia</taxon>
        <taxon>Papilionoidea</taxon>
        <taxon>Nymphalidae</taxon>
        <taxon>Heliconiinae</taxon>
        <taxon>Argynnini</taxon>
        <taxon>Brenthis</taxon>
    </lineage>
</organism>
<protein>
    <recommendedName>
        <fullName evidence="6">RING-type domain-containing protein</fullName>
    </recommendedName>
</protein>
<dbReference type="SUPFAM" id="SSF57850">
    <property type="entry name" value="RING/U-box"/>
    <property type="match status" value="1"/>
</dbReference>
<dbReference type="Pfam" id="PF21362">
    <property type="entry name" value="Sina_RING"/>
    <property type="match status" value="1"/>
</dbReference>
<dbReference type="AlphaFoldDB" id="A0A8J9YDI5"/>
<name>A0A8J9YDI5_9NEOP</name>
<dbReference type="InterPro" id="IPR001841">
    <property type="entry name" value="Znf_RING"/>
</dbReference>
<accession>A0A8J9YDI5</accession>
<dbReference type="GO" id="GO:0008270">
    <property type="term" value="F:zinc ion binding"/>
    <property type="evidence" value="ECO:0007669"/>
    <property type="project" value="UniProtKB-KW"/>
</dbReference>
<feature type="compositionally biased region" description="Basic residues" evidence="5">
    <location>
        <begin position="492"/>
        <end position="502"/>
    </location>
</feature>
<evidence type="ECO:0000256" key="3">
    <source>
        <dbReference type="ARBA" id="ARBA00022833"/>
    </source>
</evidence>
<dbReference type="GO" id="GO:0061630">
    <property type="term" value="F:ubiquitin protein ligase activity"/>
    <property type="evidence" value="ECO:0007669"/>
    <property type="project" value="TreeGrafter"/>
</dbReference>
<reference evidence="7" key="1">
    <citation type="submission" date="2021-12" db="EMBL/GenBank/DDBJ databases">
        <authorList>
            <person name="Martin H S."/>
        </authorList>
    </citation>
    <scope>NUCLEOTIDE SEQUENCE</scope>
</reference>
<evidence type="ECO:0000313" key="7">
    <source>
        <dbReference type="EMBL" id="CAH0722535.1"/>
    </source>
</evidence>
<gene>
    <name evidence="7" type="ORF">BINO364_LOCUS8479</name>
</gene>
<feature type="region of interest" description="Disordered" evidence="5">
    <location>
        <begin position="85"/>
        <end position="126"/>
    </location>
</feature>
<feature type="compositionally biased region" description="Pro residues" evidence="5">
    <location>
        <begin position="409"/>
        <end position="426"/>
    </location>
</feature>
<feature type="compositionally biased region" description="Basic and acidic residues" evidence="5">
    <location>
        <begin position="360"/>
        <end position="372"/>
    </location>
</feature>
<evidence type="ECO:0000256" key="1">
    <source>
        <dbReference type="ARBA" id="ARBA00022723"/>
    </source>
</evidence>
<feature type="region of interest" description="Disordered" evidence="5">
    <location>
        <begin position="407"/>
        <end position="502"/>
    </location>
</feature>
<dbReference type="InterPro" id="IPR013083">
    <property type="entry name" value="Znf_RING/FYVE/PHD"/>
</dbReference>
<proteinExistence type="predicted"/>
<dbReference type="PANTHER" id="PTHR45877">
    <property type="entry name" value="E3 UBIQUITIN-PROTEIN LIGASE SIAH2"/>
    <property type="match status" value="1"/>
</dbReference>
<dbReference type="GO" id="GO:0005737">
    <property type="term" value="C:cytoplasm"/>
    <property type="evidence" value="ECO:0007669"/>
    <property type="project" value="TreeGrafter"/>
</dbReference>
<feature type="compositionally biased region" description="Low complexity" evidence="5">
    <location>
        <begin position="85"/>
        <end position="97"/>
    </location>
</feature>
<dbReference type="Gene3D" id="3.30.40.10">
    <property type="entry name" value="Zinc/RING finger domain, C3HC4 (zinc finger)"/>
    <property type="match status" value="1"/>
</dbReference>
<feature type="compositionally biased region" description="Acidic residues" evidence="5">
    <location>
        <begin position="107"/>
        <end position="118"/>
    </location>
</feature>
<feature type="non-terminal residue" evidence="7">
    <location>
        <position position="502"/>
    </location>
</feature>
<dbReference type="EMBL" id="OV170223">
    <property type="protein sequence ID" value="CAH0722535.1"/>
    <property type="molecule type" value="Genomic_DNA"/>
</dbReference>
<dbReference type="CDD" id="cd16571">
    <property type="entry name" value="RING-HC_SIAHs"/>
    <property type="match status" value="1"/>
</dbReference>
<keyword evidence="2 4" id="KW-0863">Zinc-finger</keyword>
<dbReference type="GO" id="GO:0043161">
    <property type="term" value="P:proteasome-mediated ubiquitin-dependent protein catabolic process"/>
    <property type="evidence" value="ECO:0007669"/>
    <property type="project" value="TreeGrafter"/>
</dbReference>
<sequence>MVEKGEIKPETLLNLDDLLQCPVCYEIPSGQIFQCNEGHHVCGRCKMRLDVCPVCRALFFGTRNYAMEELIANFRKLRAFKLGTKSQTGSGSSESTTPAREIASGECENDNNEDDEENNPNIVNQPTQGPPQACKGLFRCLCCKNGNGERLPAARLLNHLRYFHAPDLLEGRSENGEYLQAWQFSTTPGKIVTAVRIADMGIFFLTIELNNDAVCAWLTMAASPWVAHAFHYTVTICGNDREAIFSDCVWSVRSCEGSLKKRGHCLVVKEMDARALMAPAIISGKLSVRRTPPDQLTTQTQPRAILRIANRGNNNMPRVLEPSFLEDLQNDVERLSRAFESLGRETNALVVRTEALGHARNEQETEQAHNEEPVEEPQPAEEMLNYLSRNARRRMRARVRAALSELVPPTAPPVPAPAPAPAPASAPTPAQAPVHGQNRGWNFGEHRHSFPALRPPPSLAEEPVRPTVSPPVPPSSSSNGPPQAQPQAGNRPRNKKKRRHRR</sequence>
<dbReference type="OrthoDB" id="4788989at2759"/>
<feature type="domain" description="RING-type" evidence="6">
    <location>
        <begin position="21"/>
        <end position="56"/>
    </location>
</feature>
<evidence type="ECO:0000256" key="4">
    <source>
        <dbReference type="PROSITE-ProRule" id="PRU00175"/>
    </source>
</evidence>
<evidence type="ECO:0000259" key="6">
    <source>
        <dbReference type="PROSITE" id="PS50089"/>
    </source>
</evidence>
<evidence type="ECO:0000256" key="2">
    <source>
        <dbReference type="ARBA" id="ARBA00022771"/>
    </source>
</evidence>
<dbReference type="InterPro" id="IPR004162">
    <property type="entry name" value="SINA-like_animal"/>
</dbReference>
<dbReference type="PANTHER" id="PTHR45877:SF2">
    <property type="entry name" value="E3 UBIQUITIN-PROTEIN LIGASE SINA-RELATED"/>
    <property type="match status" value="1"/>
</dbReference>
<dbReference type="GO" id="GO:0031624">
    <property type="term" value="F:ubiquitin conjugating enzyme binding"/>
    <property type="evidence" value="ECO:0007669"/>
    <property type="project" value="TreeGrafter"/>
</dbReference>
<evidence type="ECO:0000256" key="5">
    <source>
        <dbReference type="SAM" id="MobiDB-lite"/>
    </source>
</evidence>
<feature type="region of interest" description="Disordered" evidence="5">
    <location>
        <begin position="360"/>
        <end position="381"/>
    </location>
</feature>
<keyword evidence="1" id="KW-0479">Metal-binding</keyword>